<dbReference type="EC" id="3.2.1.21" evidence="3"/>
<comment type="caution">
    <text evidence="9">The sequence shown here is derived from an EMBL/GenBank/DDBJ whole genome shotgun (WGS) entry which is preliminary data.</text>
</comment>
<gene>
    <name evidence="9" type="ORF">BDW59DRAFT_161514</name>
</gene>
<dbReference type="Pfam" id="PF14310">
    <property type="entry name" value="Fn3-like"/>
    <property type="match status" value="1"/>
</dbReference>
<comment type="similarity">
    <text evidence="2">Belongs to the glycosyl hydrolase 3 family.</text>
</comment>
<comment type="catalytic activity">
    <reaction evidence="1">
        <text>Hydrolysis of terminal, non-reducing beta-D-glucosyl residues with release of beta-D-glucose.</text>
        <dbReference type="EC" id="3.2.1.21"/>
    </reaction>
</comment>
<dbReference type="PANTHER" id="PTHR42715">
    <property type="entry name" value="BETA-GLUCOSIDASE"/>
    <property type="match status" value="1"/>
</dbReference>
<evidence type="ECO:0000256" key="7">
    <source>
        <dbReference type="ARBA" id="ARBA00023326"/>
    </source>
</evidence>
<dbReference type="SUPFAM" id="SSF52279">
    <property type="entry name" value="Beta-D-glucan exohydrolase, C-terminal domain"/>
    <property type="match status" value="1"/>
</dbReference>
<dbReference type="InterPro" id="IPR002772">
    <property type="entry name" value="Glyco_hydro_3_C"/>
</dbReference>
<keyword evidence="10" id="KW-1185">Reference proteome</keyword>
<name>A0ABR4IDM1_9EURO</name>
<protein>
    <recommendedName>
        <fullName evidence="3">beta-glucosidase</fullName>
        <ecNumber evidence="3">3.2.1.21</ecNumber>
    </recommendedName>
</protein>
<dbReference type="PROSITE" id="PS51820">
    <property type="entry name" value="PA14"/>
    <property type="match status" value="1"/>
</dbReference>
<evidence type="ECO:0000259" key="8">
    <source>
        <dbReference type="PROSITE" id="PS51820"/>
    </source>
</evidence>
<organism evidence="9 10">
    <name type="scientific">Aspergillus cavernicola</name>
    <dbReference type="NCBI Taxonomy" id="176166"/>
    <lineage>
        <taxon>Eukaryota</taxon>
        <taxon>Fungi</taxon>
        <taxon>Dikarya</taxon>
        <taxon>Ascomycota</taxon>
        <taxon>Pezizomycotina</taxon>
        <taxon>Eurotiomycetes</taxon>
        <taxon>Eurotiomycetidae</taxon>
        <taxon>Eurotiales</taxon>
        <taxon>Aspergillaceae</taxon>
        <taxon>Aspergillus</taxon>
        <taxon>Aspergillus subgen. Nidulantes</taxon>
    </lineage>
</organism>
<dbReference type="InterPro" id="IPR050288">
    <property type="entry name" value="Cellulose_deg_GH3"/>
</dbReference>
<sequence>MPGPTRWRKVEEVVEAIDDGKINVDTIDQGASRVLSFLQEHGRFEEDPTISKEKAVNSPQHQALIREAGAKGIALLKNTDAVLPLTKEKARGKTIALIGYVRDSLMHGGGSAAVNPHYRVTPWDALSKAYENHDVRFLFSKGAHTFRLLPLMSENILDLDGLPGFTLRIYDRERAEAIKVKGGHRVSEVSLLGGSPHDGKNVELVGIFTVPESATYYFTLSGHGPSELTIDGKVIFRQTGNCPDSMGFLFGGIPAPLIEFAVEGGKKYTIEIKSSPPILDDDDNFGFLKHRPVDIAKRADYSIVFTGHDPSWETEGQDQVSFNLPKEGSQDRLVAAVASVNNKTIVVNCTGVAVALPWLDQIQALLQAWFPGQEVGNAIADVLTGVQNPEGHLTCSFPKRLEDCPAYLNFPGDFNDGQPRVKYEEGFSDMEVTEPSADVYTVTVSIQNTGHVKGATAVQAYVGKARITPENPIKALLSFKKVNLESDESVKVELPVSGRDFASWDTKTQKWIIEEGEYSFSVGKSAGHLVLTTFVHVNSRTYDP</sequence>
<accession>A0ABR4IDM1</accession>
<dbReference type="Pfam" id="PF07691">
    <property type="entry name" value="PA14"/>
    <property type="match status" value="1"/>
</dbReference>
<dbReference type="PANTHER" id="PTHR42715:SF3">
    <property type="entry name" value="BETA-GLUCOSIDASE B-RELATED"/>
    <property type="match status" value="1"/>
</dbReference>
<dbReference type="InterPro" id="IPR026891">
    <property type="entry name" value="Fn3-like"/>
</dbReference>
<evidence type="ECO:0000256" key="3">
    <source>
        <dbReference type="ARBA" id="ARBA00012744"/>
    </source>
</evidence>
<dbReference type="Gene3D" id="3.40.50.1700">
    <property type="entry name" value="Glycoside hydrolase family 3 C-terminal domain"/>
    <property type="match status" value="1"/>
</dbReference>
<keyword evidence="7" id="KW-0624">Polysaccharide degradation</keyword>
<keyword evidence="6" id="KW-0326">Glycosidase</keyword>
<evidence type="ECO:0000313" key="9">
    <source>
        <dbReference type="EMBL" id="KAL2825847.1"/>
    </source>
</evidence>
<reference evidence="9 10" key="1">
    <citation type="submission" date="2024-07" db="EMBL/GenBank/DDBJ databases">
        <title>Section-level genome sequencing and comparative genomics of Aspergillus sections Usti and Cavernicolus.</title>
        <authorList>
            <consortium name="Lawrence Berkeley National Laboratory"/>
            <person name="Nybo J.L."/>
            <person name="Vesth T.C."/>
            <person name="Theobald S."/>
            <person name="Frisvad J.C."/>
            <person name="Larsen T.O."/>
            <person name="Kjaerboelling I."/>
            <person name="Rothschild-Mancinelli K."/>
            <person name="Lyhne E.K."/>
            <person name="Kogle M.E."/>
            <person name="Barry K."/>
            <person name="Clum A."/>
            <person name="Na H."/>
            <person name="Ledsgaard L."/>
            <person name="Lin J."/>
            <person name="Lipzen A."/>
            <person name="Kuo A."/>
            <person name="Riley R."/>
            <person name="Mondo S."/>
            <person name="LaButti K."/>
            <person name="Haridas S."/>
            <person name="Pangalinan J."/>
            <person name="Salamov A.A."/>
            <person name="Simmons B.A."/>
            <person name="Magnuson J.K."/>
            <person name="Chen J."/>
            <person name="Drula E."/>
            <person name="Henrissat B."/>
            <person name="Wiebenga A."/>
            <person name="Lubbers R.J."/>
            <person name="Gomes A.C."/>
            <person name="Makela M.R."/>
            <person name="Stajich J."/>
            <person name="Grigoriev I.V."/>
            <person name="Mortensen U.H."/>
            <person name="De vries R.P."/>
            <person name="Baker S.E."/>
            <person name="Andersen M.R."/>
        </authorList>
    </citation>
    <scope>NUCLEOTIDE SEQUENCE [LARGE SCALE GENOMIC DNA]</scope>
    <source>
        <strain evidence="9 10">CBS 600.67</strain>
    </source>
</reference>
<evidence type="ECO:0000256" key="2">
    <source>
        <dbReference type="ARBA" id="ARBA00005336"/>
    </source>
</evidence>
<dbReference type="Gene3D" id="2.60.120.260">
    <property type="entry name" value="Galactose-binding domain-like"/>
    <property type="match status" value="1"/>
</dbReference>
<dbReference type="GO" id="GO:0016787">
    <property type="term" value="F:hydrolase activity"/>
    <property type="evidence" value="ECO:0007669"/>
    <property type="project" value="UniProtKB-KW"/>
</dbReference>
<feature type="domain" description="PA14" evidence="8">
    <location>
        <begin position="160"/>
        <end position="301"/>
    </location>
</feature>
<dbReference type="EMBL" id="JBFXLS010000034">
    <property type="protein sequence ID" value="KAL2825847.1"/>
    <property type="molecule type" value="Genomic_DNA"/>
</dbReference>
<evidence type="ECO:0000256" key="4">
    <source>
        <dbReference type="ARBA" id="ARBA00022801"/>
    </source>
</evidence>
<dbReference type="Pfam" id="PF01915">
    <property type="entry name" value="Glyco_hydro_3_C"/>
    <property type="match status" value="1"/>
</dbReference>
<evidence type="ECO:0000256" key="6">
    <source>
        <dbReference type="ARBA" id="ARBA00023295"/>
    </source>
</evidence>
<dbReference type="InterPro" id="IPR037524">
    <property type="entry name" value="PA14/GLEYA"/>
</dbReference>
<dbReference type="Gene3D" id="3.20.20.300">
    <property type="entry name" value="Glycoside hydrolase, family 3, N-terminal domain"/>
    <property type="match status" value="1"/>
</dbReference>
<dbReference type="Proteomes" id="UP001610335">
    <property type="component" value="Unassembled WGS sequence"/>
</dbReference>
<dbReference type="InterPro" id="IPR036881">
    <property type="entry name" value="Glyco_hydro_3_C_sf"/>
</dbReference>
<dbReference type="InterPro" id="IPR036962">
    <property type="entry name" value="Glyco_hydro_3_N_sf"/>
</dbReference>
<dbReference type="InterPro" id="IPR011658">
    <property type="entry name" value="PA14_dom"/>
</dbReference>
<dbReference type="InterPro" id="IPR013783">
    <property type="entry name" value="Ig-like_fold"/>
</dbReference>
<dbReference type="Gene3D" id="2.60.40.10">
    <property type="entry name" value="Immunoglobulins"/>
    <property type="match status" value="1"/>
</dbReference>
<evidence type="ECO:0000256" key="1">
    <source>
        <dbReference type="ARBA" id="ARBA00000448"/>
    </source>
</evidence>
<keyword evidence="5" id="KW-0119">Carbohydrate metabolism</keyword>
<dbReference type="SMART" id="SM01217">
    <property type="entry name" value="Fn3_like"/>
    <property type="match status" value="1"/>
</dbReference>
<keyword evidence="4 9" id="KW-0378">Hydrolase</keyword>
<proteinExistence type="inferred from homology"/>
<evidence type="ECO:0000313" key="10">
    <source>
        <dbReference type="Proteomes" id="UP001610335"/>
    </source>
</evidence>
<evidence type="ECO:0000256" key="5">
    <source>
        <dbReference type="ARBA" id="ARBA00023277"/>
    </source>
</evidence>